<dbReference type="Gene3D" id="2.60.40.10">
    <property type="entry name" value="Immunoglobulins"/>
    <property type="match status" value="3"/>
</dbReference>
<keyword evidence="7" id="KW-0732">Signal</keyword>
<dbReference type="InterPro" id="IPR003599">
    <property type="entry name" value="Ig_sub"/>
</dbReference>
<feature type="chain" id="PRO_5034975229" description="Platelet-derived growth factor receptor-like protein" evidence="7">
    <location>
        <begin position="33"/>
        <end position="298"/>
    </location>
</feature>
<dbReference type="InterPro" id="IPR013783">
    <property type="entry name" value="Ig-like_fold"/>
</dbReference>
<evidence type="ECO:0000256" key="5">
    <source>
        <dbReference type="ARBA" id="ARBA00023180"/>
    </source>
</evidence>
<dbReference type="InterPro" id="IPR013151">
    <property type="entry name" value="Immunoglobulin_dom"/>
</dbReference>
<dbReference type="InterPro" id="IPR007110">
    <property type="entry name" value="Ig-like_dom"/>
</dbReference>
<proteinExistence type="predicted"/>
<name>A0A8C3S667_CHESE</name>
<accession>A0A8C3S667</accession>
<evidence type="ECO:0000313" key="10">
    <source>
        <dbReference type="Proteomes" id="UP000694403"/>
    </source>
</evidence>
<dbReference type="AlphaFoldDB" id="A0A8C3S667"/>
<dbReference type="FunFam" id="2.60.40.10:FF:000223">
    <property type="entry name" value="Platelet-derived growth factor receptor beta"/>
    <property type="match status" value="1"/>
</dbReference>
<keyword evidence="5" id="KW-0325">Glycoprotein</keyword>
<organism evidence="9 10">
    <name type="scientific">Chelydra serpentina</name>
    <name type="common">Snapping turtle</name>
    <name type="synonym">Testudo serpentina</name>
    <dbReference type="NCBI Taxonomy" id="8475"/>
    <lineage>
        <taxon>Eukaryota</taxon>
        <taxon>Metazoa</taxon>
        <taxon>Chordata</taxon>
        <taxon>Craniata</taxon>
        <taxon>Vertebrata</taxon>
        <taxon>Euteleostomi</taxon>
        <taxon>Archelosauria</taxon>
        <taxon>Testudinata</taxon>
        <taxon>Testudines</taxon>
        <taxon>Cryptodira</taxon>
        <taxon>Durocryptodira</taxon>
        <taxon>Americhelydia</taxon>
        <taxon>Chelydroidea</taxon>
        <taxon>Chelydridae</taxon>
        <taxon>Chelydra</taxon>
    </lineage>
</organism>
<keyword evidence="3" id="KW-0677">Repeat</keyword>
<dbReference type="SUPFAM" id="SSF48726">
    <property type="entry name" value="Immunoglobulin"/>
    <property type="match status" value="3"/>
</dbReference>
<evidence type="ECO:0000313" key="9">
    <source>
        <dbReference type="Ensembl" id="ENSCSRP00000007986.1"/>
    </source>
</evidence>
<evidence type="ECO:0000256" key="7">
    <source>
        <dbReference type="SAM" id="SignalP"/>
    </source>
</evidence>
<keyword evidence="4" id="KW-1015">Disulfide bond</keyword>
<dbReference type="Pfam" id="PF00047">
    <property type="entry name" value="ig"/>
    <property type="match status" value="1"/>
</dbReference>
<dbReference type="PROSITE" id="PS50835">
    <property type="entry name" value="IG_LIKE"/>
    <property type="match status" value="1"/>
</dbReference>
<dbReference type="Ensembl" id="ENSCSRT00000008255.1">
    <property type="protein sequence ID" value="ENSCSRP00000007986.1"/>
    <property type="gene ID" value="ENSCSRG00000005802.1"/>
</dbReference>
<dbReference type="SMART" id="SM00409">
    <property type="entry name" value="IG"/>
    <property type="match status" value="1"/>
</dbReference>
<feature type="signal peptide" evidence="7">
    <location>
        <begin position="1"/>
        <end position="32"/>
    </location>
</feature>
<dbReference type="Proteomes" id="UP000694403">
    <property type="component" value="Unplaced"/>
</dbReference>
<comment type="subunit">
    <text evidence="1">Forms a complex composed of PDGFRL, TNK2 and GRB2.</text>
</comment>
<feature type="domain" description="Ig-like" evidence="8">
    <location>
        <begin position="27"/>
        <end position="119"/>
    </location>
</feature>
<sequence>MRPAVQLNPTMLLPSLKMLLLFLAGLPAAVSGSSKLHISPSDPEVVLSLSSSFSLTCAGEAEVVWERDTQPVAAVPAWRDGTFSSTLTLWNVTGLDTGEYVCTYNQSQNQKPAERRAIYVFVPDPSLVFLPTTSEESFIFITGYSEATIPCRVTDPQTTVTLYERKVENPIPAVYDRQQGFKGFFEDKTYVCRATLDEREVDSEAYYVYRIQVSSLNVSIRAVQTVVKRGEDITVMCTVSGNEVVDFSWFYPRQEVSAAAGLAAPPLAWSGGLVLADLAGRGGGLLSPLRRQVRPWSL</sequence>
<evidence type="ECO:0000256" key="3">
    <source>
        <dbReference type="ARBA" id="ARBA00022737"/>
    </source>
</evidence>
<evidence type="ECO:0000256" key="1">
    <source>
        <dbReference type="ARBA" id="ARBA00011360"/>
    </source>
</evidence>
<evidence type="ECO:0000256" key="2">
    <source>
        <dbReference type="ARBA" id="ARBA00019671"/>
    </source>
</evidence>
<dbReference type="InterPro" id="IPR042495">
    <property type="entry name" value="PDGFRL"/>
</dbReference>
<protein>
    <recommendedName>
        <fullName evidence="2">Platelet-derived growth factor receptor-like protein</fullName>
    </recommendedName>
</protein>
<dbReference type="FunFam" id="2.60.40.10:FF:000982">
    <property type="entry name" value="Platelet-derived growth factor receptor beta"/>
    <property type="match status" value="1"/>
</dbReference>
<evidence type="ECO:0000256" key="4">
    <source>
        <dbReference type="ARBA" id="ARBA00023157"/>
    </source>
</evidence>
<keyword evidence="10" id="KW-1185">Reference proteome</keyword>
<dbReference type="InterPro" id="IPR036179">
    <property type="entry name" value="Ig-like_dom_sf"/>
</dbReference>
<dbReference type="PIRSF" id="PIRSF000615">
    <property type="entry name" value="TyrPK_CSF1-R"/>
    <property type="match status" value="1"/>
</dbReference>
<keyword evidence="6" id="KW-0393">Immunoglobulin domain</keyword>
<dbReference type="PANTHER" id="PTHR15360">
    <property type="entry name" value="PLATELET-DERIVED GROWTH FACTOR RECEPTOR LIKE"/>
    <property type="match status" value="1"/>
</dbReference>
<reference evidence="9" key="1">
    <citation type="submission" date="2025-08" db="UniProtKB">
        <authorList>
            <consortium name="Ensembl"/>
        </authorList>
    </citation>
    <scope>IDENTIFICATION</scope>
</reference>
<dbReference type="PANTHER" id="PTHR15360:SF4">
    <property type="entry name" value="PROTEIN KINASE DOMAIN-CONTAINING PROTEIN"/>
    <property type="match status" value="1"/>
</dbReference>
<evidence type="ECO:0000259" key="8">
    <source>
        <dbReference type="PROSITE" id="PS50835"/>
    </source>
</evidence>
<evidence type="ECO:0000256" key="6">
    <source>
        <dbReference type="ARBA" id="ARBA00023319"/>
    </source>
</evidence>
<reference evidence="9" key="2">
    <citation type="submission" date="2025-09" db="UniProtKB">
        <authorList>
            <consortium name="Ensembl"/>
        </authorList>
    </citation>
    <scope>IDENTIFICATION</scope>
</reference>